<gene>
    <name evidence="3" type="ORF">GZ78_15790</name>
</gene>
<name>A0A081NFQ7_9GAMM</name>
<feature type="region of interest" description="Disordered" evidence="1">
    <location>
        <begin position="646"/>
        <end position="668"/>
    </location>
</feature>
<reference evidence="3 4" key="1">
    <citation type="submission" date="2014-06" db="EMBL/GenBank/DDBJ databases">
        <title>Whole Genome Sequences of Three Symbiotic Endozoicomonas Bacteria.</title>
        <authorList>
            <person name="Neave M.J."/>
            <person name="Apprill A."/>
            <person name="Voolstra C.R."/>
        </authorList>
    </citation>
    <scope>NUCLEOTIDE SEQUENCE [LARGE SCALE GENOMIC DNA]</scope>
    <source>
        <strain evidence="3 4">DSM 25634</strain>
    </source>
</reference>
<dbReference type="SMART" id="SM00404">
    <property type="entry name" value="PTPc_motif"/>
    <property type="match status" value="1"/>
</dbReference>
<dbReference type="Proteomes" id="UP000028073">
    <property type="component" value="Unassembled WGS sequence"/>
</dbReference>
<dbReference type="InterPro" id="IPR000242">
    <property type="entry name" value="PTP_cat"/>
</dbReference>
<evidence type="ECO:0000313" key="4">
    <source>
        <dbReference type="Proteomes" id="UP000028073"/>
    </source>
</evidence>
<dbReference type="SUPFAM" id="SSF52799">
    <property type="entry name" value="(Phosphotyrosine protein) phosphatases II"/>
    <property type="match status" value="1"/>
</dbReference>
<dbReference type="GO" id="GO:0004725">
    <property type="term" value="F:protein tyrosine phosphatase activity"/>
    <property type="evidence" value="ECO:0007669"/>
    <property type="project" value="InterPro"/>
</dbReference>
<sequence>MDAVGKGQNGNSGEVSSLGPSSHRKSGEQGQVRAMNRSLGSTSSDLLLERQAFIAPCKTAKKAVSDLQLTNIVDPKCFLVNPSTTQSDYLEGDGLDVNLVCQRISEMRKGSLSGVYENGGVIYWKHVLEQQKAMAELGQKLKESPCDILFTMERGGTLLSDFMHPYIPDESQVGVVVSTAKDASLCPKIHISKMTDEVIKACRQGYRSVGIVEVSISGAQIHSIIRHLIDALKKEGLESVDLRFFILRQQLSVRPRHRKATGEKLMGLDKDYKQITIHMAVTPVLMGEDVDQHLMYGAENQYPVNLLLPDGSLWQLKTRNGCRQTLIRLLAGDYNETIEGLYADRSCSNSVVFDIKDSSCLVRRAETSRQKSRSWNEVDCFWYLINHSFEGEPDELKGRASLLERFHSVQERMIRLRDWSESKARELHKKYNALPEKQFMRLCQRDLEDVSMHKLRPLITSICYLLYMGRRVDMAAIFRRQRKLVVSVFPKVDAQFSDQELTKGLNGAVKETKSESPSSIDLLEPCEAITRTASELIEAPFSQQYDSNITNFLKNKCARWLNDLCACLSADIPCYSGQSELVSQLLKLKSLLVSERLQLREGKQAQRNRDELTELLERFEVCIEILTPGIDTEKLSEKKAWLNSQLTSKRTTRKGNGRKSSAAAESQETVSLTGPFAGKLLQLLKCFGKNKDRDLAETLLSSLMTWRARLIPFMGHSAKRASALYPLPDTQIKPINPSSQWNANRVFYGDSMPGIAMKGPELEDMPDVLRMVEQENVGLFLDLINDHDRQMDKGRDRFDWSRLPLSEEVPLGRGYSLEKTSEEKILFKSRLSVKGQDTIPVSATVRSFRVKGASGERVIRQVSFPGWPDMKPLPVDIMNELQALVAQQRTYCPDQALVVNCLASLGRTGCFLAVEHLYGLAEKGELSKENLLLMTLQTLMQGKLSRNHPEFVQTVGQIRNVYEAAKACLDDQGWQPHTQMASVSLTELTGNRTPD</sequence>
<dbReference type="PANTHER" id="PTHR19134:SF561">
    <property type="entry name" value="PROTEIN TYROSINE PHOSPHATASE 36E, ISOFORM A"/>
    <property type="match status" value="1"/>
</dbReference>
<keyword evidence="4" id="KW-1185">Reference proteome</keyword>
<evidence type="ECO:0000259" key="2">
    <source>
        <dbReference type="PROSITE" id="PS50055"/>
    </source>
</evidence>
<dbReference type="Pfam" id="PF00102">
    <property type="entry name" value="Y_phosphatase"/>
    <property type="match status" value="1"/>
</dbReference>
<accession>A0A081NFQ7</accession>
<dbReference type="PROSITE" id="PS50055">
    <property type="entry name" value="TYR_PHOSPHATASE_PTP"/>
    <property type="match status" value="1"/>
</dbReference>
<feature type="domain" description="Tyrosine-protein phosphatase" evidence="2">
    <location>
        <begin position="710"/>
        <end position="964"/>
    </location>
</feature>
<evidence type="ECO:0000313" key="3">
    <source>
        <dbReference type="EMBL" id="KEQ17280.1"/>
    </source>
</evidence>
<feature type="compositionally biased region" description="Polar residues" evidence="1">
    <location>
        <begin position="9"/>
        <end position="20"/>
    </location>
</feature>
<dbReference type="InterPro" id="IPR003595">
    <property type="entry name" value="Tyr_Pase_cat"/>
</dbReference>
<dbReference type="InterPro" id="IPR050348">
    <property type="entry name" value="Protein-Tyr_Phosphatase"/>
</dbReference>
<dbReference type="SMART" id="SM00194">
    <property type="entry name" value="PTPc"/>
    <property type="match status" value="1"/>
</dbReference>
<dbReference type="EMBL" id="JOKH01000003">
    <property type="protein sequence ID" value="KEQ17280.1"/>
    <property type="molecule type" value="Genomic_DNA"/>
</dbReference>
<feature type="region of interest" description="Disordered" evidence="1">
    <location>
        <begin position="1"/>
        <end position="32"/>
    </location>
</feature>
<dbReference type="STRING" id="1137799.GZ78_15790"/>
<dbReference type="InterPro" id="IPR029021">
    <property type="entry name" value="Prot-tyrosine_phosphatase-like"/>
</dbReference>
<dbReference type="AlphaFoldDB" id="A0A081NFQ7"/>
<dbReference type="Gene3D" id="3.90.190.10">
    <property type="entry name" value="Protein tyrosine phosphatase superfamily"/>
    <property type="match status" value="1"/>
</dbReference>
<comment type="caution">
    <text evidence="3">The sequence shown here is derived from an EMBL/GenBank/DDBJ whole genome shotgun (WGS) entry which is preliminary data.</text>
</comment>
<evidence type="ECO:0000256" key="1">
    <source>
        <dbReference type="SAM" id="MobiDB-lite"/>
    </source>
</evidence>
<proteinExistence type="predicted"/>
<protein>
    <recommendedName>
        <fullName evidence="2">Tyrosine-protein phosphatase domain-containing protein</fullName>
    </recommendedName>
</protein>
<dbReference type="PRINTS" id="PR00700">
    <property type="entry name" value="PRTYPHPHTASE"/>
</dbReference>
<dbReference type="PANTHER" id="PTHR19134">
    <property type="entry name" value="RECEPTOR-TYPE TYROSINE-PROTEIN PHOSPHATASE"/>
    <property type="match status" value="1"/>
</dbReference>
<organism evidence="3 4">
    <name type="scientific">Endozoicomonas numazuensis</name>
    <dbReference type="NCBI Taxonomy" id="1137799"/>
    <lineage>
        <taxon>Bacteria</taxon>
        <taxon>Pseudomonadati</taxon>
        <taxon>Pseudomonadota</taxon>
        <taxon>Gammaproteobacteria</taxon>
        <taxon>Oceanospirillales</taxon>
        <taxon>Endozoicomonadaceae</taxon>
        <taxon>Endozoicomonas</taxon>
    </lineage>
</organism>